<dbReference type="EMBL" id="UAVY01000005">
    <property type="protein sequence ID" value="SQB36449.1"/>
    <property type="molecule type" value="Genomic_DNA"/>
</dbReference>
<dbReference type="Proteomes" id="UP000251584">
    <property type="component" value="Unassembled WGS sequence"/>
</dbReference>
<sequence length="188" mass="21292">MAALPRWNACQKHLVSKLSSLGADPAAKDASRVLRLVNTVNTKSGNICRVVSVLERDGAPIRYNFEYLAEMLLPVARWDIEKQRQTKAEQKLQLLPGGRQSNLRGFSGRQLAWDRLEDLRKLDEPARWVTEGERMRHLFWRINFLLLSGATHSTSDVSRSGRAGHRDLSCMVLPFTRVNDAVQQSKAV</sequence>
<protein>
    <submittedName>
        <fullName evidence="1">Uncharacterized protein</fullName>
    </submittedName>
</protein>
<accession>A0A2X2YET0</accession>
<name>A0A2X2YET0_CITKO</name>
<evidence type="ECO:0000313" key="1">
    <source>
        <dbReference type="EMBL" id="SQB36449.1"/>
    </source>
</evidence>
<gene>
    <name evidence="1" type="ORF">NCTC10786_03561</name>
</gene>
<evidence type="ECO:0000313" key="2">
    <source>
        <dbReference type="Proteomes" id="UP000251584"/>
    </source>
</evidence>
<proteinExistence type="predicted"/>
<reference evidence="1 2" key="1">
    <citation type="submission" date="2018-06" db="EMBL/GenBank/DDBJ databases">
        <authorList>
            <consortium name="Pathogen Informatics"/>
            <person name="Doyle S."/>
        </authorList>
    </citation>
    <scope>NUCLEOTIDE SEQUENCE [LARGE SCALE GENOMIC DNA]</scope>
    <source>
        <strain evidence="1 2">NCTC10786</strain>
    </source>
</reference>
<dbReference type="AlphaFoldDB" id="A0A2X2YET0"/>
<organism evidence="1 2">
    <name type="scientific">Citrobacter koseri</name>
    <name type="common">Citrobacter diversus</name>
    <dbReference type="NCBI Taxonomy" id="545"/>
    <lineage>
        <taxon>Bacteria</taxon>
        <taxon>Pseudomonadati</taxon>
        <taxon>Pseudomonadota</taxon>
        <taxon>Gammaproteobacteria</taxon>
        <taxon>Enterobacterales</taxon>
        <taxon>Enterobacteriaceae</taxon>
        <taxon>Citrobacter</taxon>
    </lineage>
</organism>